<organism evidence="6 7">
    <name type="scientific">Endozoicomonas elysicola</name>
    <dbReference type="NCBI Taxonomy" id="305900"/>
    <lineage>
        <taxon>Bacteria</taxon>
        <taxon>Pseudomonadati</taxon>
        <taxon>Pseudomonadota</taxon>
        <taxon>Gammaproteobacteria</taxon>
        <taxon>Oceanospirillales</taxon>
        <taxon>Endozoicomonadaceae</taxon>
        <taxon>Endozoicomonas</taxon>
    </lineage>
</organism>
<feature type="transmembrane region" description="Helical" evidence="5">
    <location>
        <begin position="20"/>
        <end position="41"/>
    </location>
</feature>
<dbReference type="eggNOG" id="COG3296">
    <property type="taxonomic scope" value="Bacteria"/>
</dbReference>
<gene>
    <name evidence="6" type="ORF">GV64_00385</name>
</gene>
<evidence type="ECO:0000256" key="5">
    <source>
        <dbReference type="SAM" id="Phobius"/>
    </source>
</evidence>
<comment type="caution">
    <text evidence="6">The sequence shown here is derived from an EMBL/GenBank/DDBJ whole genome shotgun (WGS) entry which is preliminary data.</text>
</comment>
<evidence type="ECO:0000256" key="3">
    <source>
        <dbReference type="ARBA" id="ARBA00022989"/>
    </source>
</evidence>
<accession>A0A081K5G9</accession>
<dbReference type="InterPro" id="IPR019109">
    <property type="entry name" value="MamF_MmsF"/>
</dbReference>
<reference evidence="6 7" key="1">
    <citation type="submission" date="2014-06" db="EMBL/GenBank/DDBJ databases">
        <title>Whole Genome Sequences of Three Symbiotic Endozoicomonas Bacteria.</title>
        <authorList>
            <person name="Neave M.J."/>
            <person name="Apprill A."/>
            <person name="Voolstra C.R."/>
        </authorList>
    </citation>
    <scope>NUCLEOTIDE SEQUENCE [LARGE SCALE GENOMIC DNA]</scope>
    <source>
        <strain evidence="6 7">DSM 22380</strain>
    </source>
</reference>
<keyword evidence="3 5" id="KW-1133">Transmembrane helix</keyword>
<evidence type="ECO:0000313" key="7">
    <source>
        <dbReference type="Proteomes" id="UP000027997"/>
    </source>
</evidence>
<dbReference type="Proteomes" id="UP000027997">
    <property type="component" value="Unassembled WGS sequence"/>
</dbReference>
<keyword evidence="7" id="KW-1185">Reference proteome</keyword>
<dbReference type="EMBL" id="JOJP01000001">
    <property type="protein sequence ID" value="KEI69395.1"/>
    <property type="molecule type" value="Genomic_DNA"/>
</dbReference>
<feature type="transmembrane region" description="Helical" evidence="5">
    <location>
        <begin position="53"/>
        <end position="73"/>
    </location>
</feature>
<dbReference type="STRING" id="305900.GV64_00385"/>
<keyword evidence="2 5" id="KW-0812">Transmembrane</keyword>
<evidence type="ECO:0008006" key="8">
    <source>
        <dbReference type="Google" id="ProtNLM"/>
    </source>
</evidence>
<evidence type="ECO:0000256" key="1">
    <source>
        <dbReference type="ARBA" id="ARBA00004141"/>
    </source>
</evidence>
<name>A0A081K5G9_9GAMM</name>
<dbReference type="AlphaFoldDB" id="A0A081K5G9"/>
<evidence type="ECO:0000256" key="2">
    <source>
        <dbReference type="ARBA" id="ARBA00022692"/>
    </source>
</evidence>
<protein>
    <recommendedName>
        <fullName evidence="8">Orotate phosphoribosyltransferase</fullName>
    </recommendedName>
</protein>
<proteinExistence type="predicted"/>
<dbReference type="Pfam" id="PF09685">
    <property type="entry name" value="MamF_MmsF"/>
    <property type="match status" value="1"/>
</dbReference>
<evidence type="ECO:0000256" key="4">
    <source>
        <dbReference type="ARBA" id="ARBA00023136"/>
    </source>
</evidence>
<feature type="transmembrane region" description="Helical" evidence="5">
    <location>
        <begin position="79"/>
        <end position="102"/>
    </location>
</feature>
<keyword evidence="4 5" id="KW-0472">Membrane</keyword>
<sequence>MNTPSINRDDKNMAVLAHLLPLFGFMVPGLNIVIPLVIWLMKRDKSLFIEHHARESLNFQITITLLVTLWVILKLMLVGLLLLPLVPVIAIVVLVFMVRAAMKAGSGEFYRYPMSLRLVN</sequence>
<comment type="subcellular location">
    <subcellularLocation>
        <location evidence="1">Membrane</location>
        <topology evidence="1">Multi-pass membrane protein</topology>
    </subcellularLocation>
</comment>
<evidence type="ECO:0000313" key="6">
    <source>
        <dbReference type="EMBL" id="KEI69395.1"/>
    </source>
</evidence>